<evidence type="ECO:0000256" key="14">
    <source>
        <dbReference type="ARBA" id="ARBA00023034"/>
    </source>
</evidence>
<accession>A0A8C0SAT4</accession>
<dbReference type="GO" id="GO:0005886">
    <property type="term" value="C:plasma membrane"/>
    <property type="evidence" value="ECO:0007669"/>
    <property type="project" value="UniProtKB-SubCell"/>
</dbReference>
<feature type="transmembrane region" description="Helical" evidence="20">
    <location>
        <begin position="292"/>
        <end position="313"/>
    </location>
</feature>
<evidence type="ECO:0000256" key="10">
    <source>
        <dbReference type="ARBA" id="ARBA00022729"/>
    </source>
</evidence>
<proteinExistence type="inferred from homology"/>
<evidence type="ECO:0000256" key="11">
    <source>
        <dbReference type="ARBA" id="ARBA00022753"/>
    </source>
</evidence>
<evidence type="ECO:0000256" key="17">
    <source>
        <dbReference type="ARBA" id="ARBA00023228"/>
    </source>
</evidence>
<evidence type="ECO:0000256" key="9">
    <source>
        <dbReference type="ARBA" id="ARBA00022692"/>
    </source>
</evidence>
<evidence type="ECO:0000256" key="18">
    <source>
        <dbReference type="ARBA" id="ARBA00069829"/>
    </source>
</evidence>
<evidence type="ECO:0000256" key="2">
    <source>
        <dbReference type="ARBA" id="ARBA00004337"/>
    </source>
</evidence>
<evidence type="ECO:0000256" key="6">
    <source>
        <dbReference type="ARBA" id="ARBA00006859"/>
    </source>
</evidence>
<evidence type="ECO:0000256" key="20">
    <source>
        <dbReference type="SAM" id="Phobius"/>
    </source>
</evidence>
<keyword evidence="17" id="KW-0458">Lysosome</keyword>
<feature type="region of interest" description="Disordered" evidence="19">
    <location>
        <begin position="629"/>
        <end position="705"/>
    </location>
</feature>
<feature type="compositionally biased region" description="Low complexity" evidence="19">
    <location>
        <begin position="63"/>
        <end position="79"/>
    </location>
</feature>
<dbReference type="SUPFAM" id="SSF52025">
    <property type="entry name" value="PA domain"/>
    <property type="match status" value="1"/>
</dbReference>
<evidence type="ECO:0000256" key="5">
    <source>
        <dbReference type="ARBA" id="ARBA00004653"/>
    </source>
</evidence>
<evidence type="ECO:0000256" key="8">
    <source>
        <dbReference type="ARBA" id="ARBA00022670"/>
    </source>
</evidence>
<evidence type="ECO:0000256" key="1">
    <source>
        <dbReference type="ARBA" id="ARBA00004155"/>
    </source>
</evidence>
<dbReference type="Pfam" id="PF02225">
    <property type="entry name" value="PA"/>
    <property type="match status" value="1"/>
</dbReference>
<feature type="transmembrane region" description="Helical" evidence="20">
    <location>
        <begin position="439"/>
        <end position="456"/>
    </location>
</feature>
<comment type="subcellular location">
    <subcellularLocation>
        <location evidence="4">Cell membrane</location>
        <topology evidence="4">Multi-pass membrane protein</topology>
    </subcellularLocation>
    <subcellularLocation>
        <location evidence="2">Endosome membrane</location>
        <topology evidence="2">Multi-pass membrane protein</topology>
    </subcellularLocation>
    <subcellularLocation>
        <location evidence="5">Golgi apparatus membrane</location>
        <topology evidence="5">Multi-pass membrane protein</topology>
    </subcellularLocation>
    <subcellularLocation>
        <location evidence="1">Lysosome membrane</location>
        <topology evidence="1">Multi-pass membrane protein</topology>
    </subcellularLocation>
    <subcellularLocation>
        <location evidence="3">Membrane</location>
        <topology evidence="3">Multi-pass membrane protein</topology>
        <orientation evidence="3">Lumenal side</orientation>
    </subcellularLocation>
</comment>
<reference evidence="22" key="2">
    <citation type="submission" date="2025-08" db="UniProtKB">
        <authorList>
            <consortium name="Ensembl"/>
        </authorList>
    </citation>
    <scope>IDENTIFICATION</scope>
</reference>
<keyword evidence="12" id="KW-0378">Hydrolase</keyword>
<dbReference type="PANTHER" id="PTHR12174">
    <property type="entry name" value="SIGNAL PEPTIDE PEPTIDASE"/>
    <property type="match status" value="1"/>
</dbReference>
<evidence type="ECO:0000256" key="4">
    <source>
        <dbReference type="ARBA" id="ARBA00004651"/>
    </source>
</evidence>
<evidence type="ECO:0000256" key="12">
    <source>
        <dbReference type="ARBA" id="ARBA00022801"/>
    </source>
</evidence>
<keyword evidence="10" id="KW-0732">Signal</keyword>
<dbReference type="PANTHER" id="PTHR12174:SF39">
    <property type="entry name" value="SIGNAL PEPTIDE PEPTIDASE-LIKE 2B"/>
    <property type="match status" value="1"/>
</dbReference>
<evidence type="ECO:0000313" key="22">
    <source>
        <dbReference type="Ensembl" id="ENSCAFP00040018106.1"/>
    </source>
</evidence>
<feature type="transmembrane region" description="Helical" evidence="20">
    <location>
        <begin position="592"/>
        <end position="610"/>
    </location>
</feature>
<evidence type="ECO:0000256" key="15">
    <source>
        <dbReference type="ARBA" id="ARBA00023136"/>
    </source>
</evidence>
<reference evidence="22" key="1">
    <citation type="submission" date="2018-10" db="EMBL/GenBank/DDBJ databases">
        <title>De novo assembly of a Great Dane genome.</title>
        <authorList>
            <person name="Kidd J.M."/>
            <person name="Pendleton A.L."/>
            <person name="Shen F."/>
            <person name="Emery S."/>
        </authorList>
    </citation>
    <scope>NUCLEOTIDE SEQUENCE [LARGE SCALE GENOMIC DNA]</scope>
    <source>
        <strain evidence="22">Great Dane</strain>
    </source>
</reference>
<keyword evidence="16" id="KW-0325">Glycoprotein</keyword>
<keyword evidence="15 20" id="KW-0472">Membrane</keyword>
<dbReference type="Gene3D" id="3.50.30.30">
    <property type="match status" value="1"/>
</dbReference>
<keyword evidence="8" id="KW-0645">Protease</keyword>
<protein>
    <recommendedName>
        <fullName evidence="18">Signal peptide peptidase-like 2B</fullName>
    </recommendedName>
</protein>
<dbReference type="InterPro" id="IPR006639">
    <property type="entry name" value="Preselin/SPP"/>
</dbReference>
<feature type="transmembrane region" description="Helical" evidence="20">
    <location>
        <begin position="533"/>
        <end position="551"/>
    </location>
</feature>
<dbReference type="GO" id="GO:0000139">
    <property type="term" value="C:Golgi membrane"/>
    <property type="evidence" value="ECO:0007669"/>
    <property type="project" value="UniProtKB-SubCell"/>
</dbReference>
<feature type="transmembrane region" description="Helical" evidence="20">
    <location>
        <begin position="468"/>
        <end position="488"/>
    </location>
</feature>
<dbReference type="GO" id="GO:0042500">
    <property type="term" value="F:aspartic endopeptidase activity, intramembrane cleaving"/>
    <property type="evidence" value="ECO:0007669"/>
    <property type="project" value="InterPro"/>
</dbReference>
<comment type="similarity">
    <text evidence="6">Belongs to the peptidase A22B family.</text>
</comment>
<evidence type="ECO:0000259" key="21">
    <source>
        <dbReference type="Pfam" id="PF02225"/>
    </source>
</evidence>
<dbReference type="GO" id="GO:0006508">
    <property type="term" value="P:proteolysis"/>
    <property type="evidence" value="ECO:0007669"/>
    <property type="project" value="UniProtKB-KW"/>
</dbReference>
<evidence type="ECO:0000256" key="3">
    <source>
        <dbReference type="ARBA" id="ARBA00004366"/>
    </source>
</evidence>
<feature type="transmembrane region" description="Helical" evidence="20">
    <location>
        <begin position="563"/>
        <end position="586"/>
    </location>
</feature>
<feature type="transmembrane region" description="Helical" evidence="20">
    <location>
        <begin position="414"/>
        <end position="433"/>
    </location>
</feature>
<evidence type="ECO:0000313" key="23">
    <source>
        <dbReference type="Proteomes" id="UP000694542"/>
    </source>
</evidence>
<evidence type="ECO:0000256" key="16">
    <source>
        <dbReference type="ARBA" id="ARBA00023180"/>
    </source>
</evidence>
<dbReference type="Pfam" id="PF04258">
    <property type="entry name" value="Peptidase_A22B"/>
    <property type="match status" value="1"/>
</dbReference>
<keyword evidence="14" id="KW-0333">Golgi apparatus</keyword>
<sequence length="705" mass="76331">MGAAGRGPGRTAVRTCLPGKLGPALAALPCFLHQKMCMVVSLLSCRRRETSPTPGRGGVSLFASDPAAPGASSPVPSSPTAALSLQVACEYGMVHVVSETGGPRGKDYCILYNPQWAHLPHDLSKAPGLWRGSRSLILQGPPRRTEQGPQLGSHWGGGEGASGPPNLSGPWLPWSESKDVQSLLQLRDWTASVLCSPPDLPTKGFSNQIPLVARGNCTFYEKVRLAQGGGARGLLIVSKETLVPPGGNKTQYEEIGIPVALLSYKDMLDIFKNFGRAVRAALYAPNEPMLDYNMVIIFVMAVGTVALGGYWAGSRDVKKRYMKHKRDDGPEKQEDEAVDVTPVMICVFVVMCCSMLVLLYYFYDQLVYVIIGIFCLSSSTGLYSCLAPLVQRLPFGRCRVPDNSLPYFHKRPRVSMLLLALLCLAVSVVWGIFRNEDQWAWVLQDALGVAFCLYMLKTIRLPTFKACTLLLLVLFVYDVFFVFITPFLTKSGNSIMVEVATGPSDSATHEKLPMVLKVPRLNASPLALCDRPFSLLGFGDILVPGLLVAYCHRFDIQVQSSRVYFVACTVAYGIGLLVTFMALALMQRGQPALLYLVPCTLITSCALALWRRELGMFWTGSGFAKDLPQSPWAPSSADSPQPRKDSDTGLSQPPPGEELAKCPLPHGQPPELSVPEETGAGASPQEPVSPEGHAPEPTSVVGTSA</sequence>
<dbReference type="AlphaFoldDB" id="A0A8C0SAT4"/>
<dbReference type="GO" id="GO:0005765">
    <property type="term" value="C:lysosomal membrane"/>
    <property type="evidence" value="ECO:0007669"/>
    <property type="project" value="UniProtKB-SubCell"/>
</dbReference>
<keyword evidence="13 20" id="KW-1133">Transmembrane helix</keyword>
<name>A0A8C0SAT4_CANLF</name>
<keyword evidence="11" id="KW-0967">Endosome</keyword>
<dbReference type="SMART" id="SM00730">
    <property type="entry name" value="PSN"/>
    <property type="match status" value="1"/>
</dbReference>
<evidence type="ECO:0000256" key="19">
    <source>
        <dbReference type="SAM" id="MobiDB-lite"/>
    </source>
</evidence>
<dbReference type="CDD" id="cd02129">
    <property type="entry name" value="PA_hSPPL_like"/>
    <property type="match status" value="1"/>
</dbReference>
<feature type="transmembrane region" description="Helical" evidence="20">
    <location>
        <begin position="340"/>
        <end position="362"/>
    </location>
</feature>
<dbReference type="InterPro" id="IPR007369">
    <property type="entry name" value="Peptidase_A22B_SPP"/>
</dbReference>
<dbReference type="Ensembl" id="ENSCAFT00040020860.1">
    <property type="protein sequence ID" value="ENSCAFP00040018106.1"/>
    <property type="gene ID" value="ENSCAFG00040011211.1"/>
</dbReference>
<feature type="domain" description="PA" evidence="21">
    <location>
        <begin position="195"/>
        <end position="269"/>
    </location>
</feature>
<feature type="region of interest" description="Disordered" evidence="19">
    <location>
        <begin position="51"/>
        <end position="79"/>
    </location>
</feature>
<organism evidence="22 23">
    <name type="scientific">Canis lupus familiaris</name>
    <name type="common">Dog</name>
    <name type="synonym">Canis familiaris</name>
    <dbReference type="NCBI Taxonomy" id="9615"/>
    <lineage>
        <taxon>Eukaryota</taxon>
        <taxon>Metazoa</taxon>
        <taxon>Chordata</taxon>
        <taxon>Craniata</taxon>
        <taxon>Vertebrata</taxon>
        <taxon>Euteleostomi</taxon>
        <taxon>Mammalia</taxon>
        <taxon>Eutheria</taxon>
        <taxon>Laurasiatheria</taxon>
        <taxon>Carnivora</taxon>
        <taxon>Caniformia</taxon>
        <taxon>Canidae</taxon>
        <taxon>Canis</taxon>
    </lineage>
</organism>
<keyword evidence="9 20" id="KW-0812">Transmembrane</keyword>
<dbReference type="Proteomes" id="UP000694542">
    <property type="component" value="Chromosome 20"/>
</dbReference>
<feature type="transmembrane region" description="Helical" evidence="20">
    <location>
        <begin position="368"/>
        <end position="390"/>
    </location>
</feature>
<dbReference type="InterPro" id="IPR003137">
    <property type="entry name" value="PA_domain"/>
</dbReference>
<evidence type="ECO:0000256" key="7">
    <source>
        <dbReference type="ARBA" id="ARBA00022475"/>
    </source>
</evidence>
<dbReference type="InterPro" id="IPR046450">
    <property type="entry name" value="PA_dom_sf"/>
</dbReference>
<keyword evidence="7" id="KW-1003">Cell membrane</keyword>
<feature type="region of interest" description="Disordered" evidence="19">
    <location>
        <begin position="139"/>
        <end position="170"/>
    </location>
</feature>
<dbReference type="FunFam" id="3.50.30.30:FF:000006">
    <property type="entry name" value="Putative signal peptide peptidase-like 2B"/>
    <property type="match status" value="1"/>
</dbReference>
<dbReference type="GO" id="GO:0010008">
    <property type="term" value="C:endosome membrane"/>
    <property type="evidence" value="ECO:0007669"/>
    <property type="project" value="UniProtKB-SubCell"/>
</dbReference>
<evidence type="ECO:0000256" key="13">
    <source>
        <dbReference type="ARBA" id="ARBA00022989"/>
    </source>
</evidence>